<evidence type="ECO:0000313" key="4">
    <source>
        <dbReference type="Proteomes" id="UP000466785"/>
    </source>
</evidence>
<organism evidence="3 4">
    <name type="scientific">Mycolicibacterium poriferae</name>
    <dbReference type="NCBI Taxonomy" id="39694"/>
    <lineage>
        <taxon>Bacteria</taxon>
        <taxon>Bacillati</taxon>
        <taxon>Actinomycetota</taxon>
        <taxon>Actinomycetes</taxon>
        <taxon>Mycobacteriales</taxon>
        <taxon>Mycobacteriaceae</taxon>
        <taxon>Mycolicibacterium</taxon>
    </lineage>
</organism>
<proteinExistence type="predicted"/>
<reference evidence="3 4" key="1">
    <citation type="journal article" date="2019" name="Emerg. Microbes Infect.">
        <title>Comprehensive subspecies identification of 175 nontuberculous mycobacteria species based on 7547 genomic profiles.</title>
        <authorList>
            <person name="Matsumoto Y."/>
            <person name="Kinjo T."/>
            <person name="Motooka D."/>
            <person name="Nabeya D."/>
            <person name="Jung N."/>
            <person name="Uechi K."/>
            <person name="Horii T."/>
            <person name="Iida T."/>
            <person name="Fujita J."/>
            <person name="Nakamura S."/>
        </authorList>
    </citation>
    <scope>NUCLEOTIDE SEQUENCE [LARGE SCALE GENOMIC DNA]</scope>
    <source>
        <strain evidence="3 4">JCM 12603</strain>
    </source>
</reference>
<dbReference type="AlphaFoldDB" id="A0A6N4V4F1"/>
<dbReference type="Proteomes" id="UP000466785">
    <property type="component" value="Chromosome"/>
</dbReference>
<feature type="signal peptide" evidence="2">
    <location>
        <begin position="1"/>
        <end position="31"/>
    </location>
</feature>
<dbReference type="EMBL" id="AP022570">
    <property type="protein sequence ID" value="BBX49664.1"/>
    <property type="molecule type" value="Genomic_DNA"/>
</dbReference>
<name>A0A6N4V4F1_9MYCO</name>
<evidence type="ECO:0000256" key="1">
    <source>
        <dbReference type="SAM" id="MobiDB-lite"/>
    </source>
</evidence>
<dbReference type="KEGG" id="mpof:MPOR_06900"/>
<keyword evidence="4" id="KW-1185">Reference proteome</keyword>
<keyword evidence="2" id="KW-0732">Signal</keyword>
<accession>A0A6N4V4F1</accession>
<feature type="region of interest" description="Disordered" evidence="1">
    <location>
        <begin position="34"/>
        <end position="78"/>
    </location>
</feature>
<sequence length="78" mass="8235">MKNITRALVLPLLSAGVIGGAALGLAGPAAAATTTTHTNGSHSIVTTPDTRATDKAHGGQQLHPWTERHHSHNNFWRH</sequence>
<feature type="chain" id="PRO_5026708299" description="Secreted protein" evidence="2">
    <location>
        <begin position="32"/>
        <end position="78"/>
    </location>
</feature>
<feature type="compositionally biased region" description="Basic residues" evidence="1">
    <location>
        <begin position="69"/>
        <end position="78"/>
    </location>
</feature>
<gene>
    <name evidence="3" type="ORF">MPOR_06900</name>
</gene>
<evidence type="ECO:0000256" key="2">
    <source>
        <dbReference type="SAM" id="SignalP"/>
    </source>
</evidence>
<dbReference type="RefSeq" id="WP_163672000.1">
    <property type="nucleotide sequence ID" value="NZ_AP022570.1"/>
</dbReference>
<evidence type="ECO:0000313" key="3">
    <source>
        <dbReference type="EMBL" id="BBX49664.1"/>
    </source>
</evidence>
<feature type="compositionally biased region" description="Polar residues" evidence="1">
    <location>
        <begin position="39"/>
        <end position="50"/>
    </location>
</feature>
<protein>
    <recommendedName>
        <fullName evidence="5">Secreted protein</fullName>
    </recommendedName>
</protein>
<evidence type="ECO:0008006" key="5">
    <source>
        <dbReference type="Google" id="ProtNLM"/>
    </source>
</evidence>